<feature type="transmembrane region" description="Helical" evidence="16">
    <location>
        <begin position="445"/>
        <end position="471"/>
    </location>
</feature>
<feature type="binding site" evidence="14">
    <location>
        <begin position="60"/>
        <end position="63"/>
    </location>
    <ligand>
        <name>GTP</name>
        <dbReference type="ChEBI" id="CHEBI:37565"/>
        <label>1</label>
    </ligand>
</feature>
<evidence type="ECO:0000256" key="2">
    <source>
        <dbReference type="ARBA" id="ARBA00022448"/>
    </source>
</evidence>
<feature type="domain" description="FeoB-type G" evidence="17">
    <location>
        <begin position="7"/>
        <end position="169"/>
    </location>
</feature>
<keyword evidence="5 16" id="KW-0812">Transmembrane</keyword>
<keyword evidence="8 16" id="KW-0408">Iron</keyword>
<feature type="transmembrane region" description="Helical" evidence="16">
    <location>
        <begin position="736"/>
        <end position="756"/>
    </location>
</feature>
<feature type="transmembrane region" description="Helical" evidence="16">
    <location>
        <begin position="298"/>
        <end position="316"/>
    </location>
</feature>
<evidence type="ECO:0000256" key="6">
    <source>
        <dbReference type="ARBA" id="ARBA00022741"/>
    </source>
</evidence>
<evidence type="ECO:0000256" key="4">
    <source>
        <dbReference type="ARBA" id="ARBA00022496"/>
    </source>
</evidence>
<evidence type="ECO:0000256" key="15">
    <source>
        <dbReference type="PIRSR" id="PIRSR603373-2"/>
    </source>
</evidence>
<dbReference type="Pfam" id="PF02421">
    <property type="entry name" value="FeoB_N"/>
    <property type="match status" value="1"/>
</dbReference>
<keyword evidence="2 16" id="KW-0813">Transport</keyword>
<dbReference type="Pfam" id="PF17910">
    <property type="entry name" value="FeoB_Cyto"/>
    <property type="match status" value="1"/>
</dbReference>
<keyword evidence="7 16" id="KW-1133">Transmembrane helix</keyword>
<name>A0A1G6D8A0_9BACT</name>
<keyword evidence="4 16" id="KW-0410">Iron transport</keyword>
<feature type="binding site" evidence="15">
    <location>
        <position position="28"/>
    </location>
    <ligand>
        <name>Mg(2+)</name>
        <dbReference type="ChEBI" id="CHEBI:18420"/>
        <label>2</label>
    </ligand>
</feature>
<feature type="binding site" evidence="14">
    <location>
        <begin position="39"/>
        <end position="43"/>
    </location>
    <ligand>
        <name>GTP</name>
        <dbReference type="ChEBI" id="CHEBI:37565"/>
        <label>1</label>
    </ligand>
</feature>
<dbReference type="Pfam" id="PF07664">
    <property type="entry name" value="FeoB_C"/>
    <property type="match status" value="1"/>
</dbReference>
<dbReference type="STRING" id="617002.SAMN05660653_02003"/>
<feature type="transmembrane region" description="Helical" evidence="16">
    <location>
        <begin position="536"/>
        <end position="555"/>
    </location>
</feature>
<dbReference type="GO" id="GO:0005525">
    <property type="term" value="F:GTP binding"/>
    <property type="evidence" value="ECO:0007669"/>
    <property type="project" value="UniProtKB-KW"/>
</dbReference>
<feature type="binding site" evidence="14">
    <location>
        <begin position="14"/>
        <end position="21"/>
    </location>
    <ligand>
        <name>GTP</name>
        <dbReference type="ChEBI" id="CHEBI:37565"/>
        <label>1</label>
    </ligand>
</feature>
<proteinExistence type="inferred from homology"/>
<evidence type="ECO:0000256" key="14">
    <source>
        <dbReference type="PIRSR" id="PIRSR603373-1"/>
    </source>
</evidence>
<dbReference type="GO" id="GO:0005886">
    <property type="term" value="C:plasma membrane"/>
    <property type="evidence" value="ECO:0007669"/>
    <property type="project" value="UniProtKB-SubCell"/>
</dbReference>
<dbReference type="PROSITE" id="PS51711">
    <property type="entry name" value="G_FEOB"/>
    <property type="match status" value="1"/>
</dbReference>
<reference evidence="18 19" key="1">
    <citation type="submission" date="2016-10" db="EMBL/GenBank/DDBJ databases">
        <authorList>
            <person name="de Groot N.N."/>
        </authorList>
    </citation>
    <scope>NUCLEOTIDE SEQUENCE [LARGE SCALE GENOMIC DNA]</scope>
    <source>
        <strain evidence="18 19">ASO4-2</strain>
    </source>
</reference>
<evidence type="ECO:0000256" key="8">
    <source>
        <dbReference type="ARBA" id="ARBA00023004"/>
    </source>
</evidence>
<accession>A0A1G6D8A0</accession>
<organism evidence="18 19">
    <name type="scientific">Desulfonatronum thiosulfatophilum</name>
    <dbReference type="NCBI Taxonomy" id="617002"/>
    <lineage>
        <taxon>Bacteria</taxon>
        <taxon>Pseudomonadati</taxon>
        <taxon>Thermodesulfobacteriota</taxon>
        <taxon>Desulfovibrionia</taxon>
        <taxon>Desulfovibrionales</taxon>
        <taxon>Desulfonatronaceae</taxon>
        <taxon>Desulfonatronum</taxon>
    </lineage>
</organism>
<protein>
    <recommendedName>
        <fullName evidence="12 13">Ferrous iron transport protein B</fullName>
    </recommendedName>
</protein>
<evidence type="ECO:0000313" key="19">
    <source>
        <dbReference type="Proteomes" id="UP000198771"/>
    </source>
</evidence>
<keyword evidence="19" id="KW-1185">Reference proteome</keyword>
<evidence type="ECO:0000256" key="3">
    <source>
        <dbReference type="ARBA" id="ARBA00022475"/>
    </source>
</evidence>
<keyword evidence="15" id="KW-0460">Magnesium</keyword>
<evidence type="ECO:0000256" key="12">
    <source>
        <dbReference type="ARBA" id="ARBA00031200"/>
    </source>
</evidence>
<dbReference type="InterPro" id="IPR011642">
    <property type="entry name" value="Gate_dom"/>
</dbReference>
<feature type="transmembrane region" description="Helical" evidence="16">
    <location>
        <begin position="776"/>
        <end position="798"/>
    </location>
</feature>
<evidence type="ECO:0000256" key="9">
    <source>
        <dbReference type="ARBA" id="ARBA00023065"/>
    </source>
</evidence>
<evidence type="ECO:0000256" key="13">
    <source>
        <dbReference type="NCBIfam" id="TIGR00437"/>
    </source>
</evidence>
<sequence>MSDIKKNIITGLAGQQNAGKSTIFNMLTGANQHIANYPGVTVDKKVGSYRDELGKVEVVDLPGTYSLTSFSLEERVARDFLLREKPGAIINVIDASSLRRGLYFTFQILEMSFPVVMALNMVDVAESNGRRVNHEKLAQLLGIEVVPTVGRKGKGKTELRQAVRRTAQERRNSDEESWDRHALRINYEELEGDIVEIHERLMESKSMGKVVPLRWMAVKLLEGDAEAQKILRMHHQDAEEILDAVSLASSSFQQRMDITTGDYIVTCRDRLAASIVEQCVETTREETVRLSEKIDRVLLNRAFAPVFLVFTVYLIYELSIVQGYKLTFLTWPALAWVRTVVAGLLPDPGLLQDTLIRSMSLWMVDSVNTLLNYVPIFLILFALIAILEDSGYMARIAFILDRVFQSFGLHGQSTLPFILGGVFTGGCAVPGIMATKGIPDERSRLATILTVPYMNCLAKIPLYTLLVSIYFAAYKSYLMLFISTITIIMAMIIAKLLTSTILRSRETAPFVMEMPNYHLPTLFGVLRRAFDRTWVYIKKVGTIVVAVAIVVYVLLQFPGLPDERMAYFEARMDDAIAEFRADIQDTVYADLLANDDAVLRLLNIANAYREAKLAATTQEASTAVDVRYEAMHPELFDLLRPRDPEARSANRSLRNLTTERSSLRTAIREETIVYSYFGTLGRALEPVTRYAGFDWKVNVALISSFAARESSVATLGVLFQEGADESMSLEERMGQAGAASGFTSLHAFALILFFALYPPCLATTIMVKVQTGSYKWMLFSIIFPTVFGLVVASSVFTVSSMLGLSGIQAMVGFYILALATAIILSFLPDPAWKASGPAISRTKEA</sequence>
<dbReference type="OrthoDB" id="9809127at2"/>
<evidence type="ECO:0000256" key="1">
    <source>
        <dbReference type="ARBA" id="ARBA00004651"/>
    </source>
</evidence>
<evidence type="ECO:0000256" key="5">
    <source>
        <dbReference type="ARBA" id="ARBA00022692"/>
    </source>
</evidence>
<evidence type="ECO:0000256" key="10">
    <source>
        <dbReference type="ARBA" id="ARBA00023134"/>
    </source>
</evidence>
<feature type="binding site" evidence="15">
    <location>
        <position position="29"/>
    </location>
    <ligand>
        <name>Mg(2+)</name>
        <dbReference type="ChEBI" id="CHEBI:18420"/>
        <label>2</label>
    </ligand>
</feature>
<dbReference type="PANTHER" id="PTHR43185">
    <property type="entry name" value="FERROUS IRON TRANSPORT PROTEIN B"/>
    <property type="match status" value="1"/>
</dbReference>
<feature type="transmembrane region" description="Helical" evidence="16">
    <location>
        <begin position="414"/>
        <end position="433"/>
    </location>
</feature>
<dbReference type="PRINTS" id="PR00326">
    <property type="entry name" value="GTP1OBG"/>
</dbReference>
<dbReference type="NCBIfam" id="TIGR00437">
    <property type="entry name" value="feoB"/>
    <property type="match status" value="1"/>
</dbReference>
<dbReference type="PANTHER" id="PTHR43185:SF1">
    <property type="entry name" value="FE(2+) TRANSPORTER FEOB"/>
    <property type="match status" value="1"/>
</dbReference>
<comment type="subcellular location">
    <subcellularLocation>
        <location evidence="16">Cell inner membrane</location>
        <topology evidence="16">Multi-pass membrane protein</topology>
    </subcellularLocation>
    <subcellularLocation>
        <location evidence="1">Cell membrane</location>
        <topology evidence="1">Multi-pass membrane protein</topology>
    </subcellularLocation>
</comment>
<keyword evidence="10 14" id="KW-0342">GTP-binding</keyword>
<dbReference type="GO" id="GO:0046872">
    <property type="term" value="F:metal ion binding"/>
    <property type="evidence" value="ECO:0007669"/>
    <property type="project" value="UniProtKB-KW"/>
</dbReference>
<keyword evidence="15" id="KW-0479">Metal-binding</keyword>
<dbReference type="SUPFAM" id="SSF52540">
    <property type="entry name" value="P-loop containing nucleoside triphosphate hydrolases"/>
    <property type="match status" value="1"/>
</dbReference>
<keyword evidence="6 14" id="KW-0547">Nucleotide-binding</keyword>
<dbReference type="InterPro" id="IPR006073">
    <property type="entry name" value="GTP-bd"/>
</dbReference>
<feature type="transmembrane region" description="Helical" evidence="16">
    <location>
        <begin position="477"/>
        <end position="498"/>
    </location>
</feature>
<dbReference type="InterPro" id="IPR027417">
    <property type="entry name" value="P-loop_NTPase"/>
</dbReference>
<evidence type="ECO:0000256" key="11">
    <source>
        <dbReference type="ARBA" id="ARBA00023136"/>
    </source>
</evidence>
<dbReference type="EMBL" id="FMXO01000010">
    <property type="protein sequence ID" value="SDB41414.1"/>
    <property type="molecule type" value="Genomic_DNA"/>
</dbReference>
<dbReference type="InterPro" id="IPR003373">
    <property type="entry name" value="Fe2_transport_prot-B"/>
</dbReference>
<dbReference type="Proteomes" id="UP000198771">
    <property type="component" value="Unassembled WGS sequence"/>
</dbReference>
<comment type="function">
    <text evidence="16">Probable transporter of a GTP-driven Fe(2+) uptake system.</text>
</comment>
<dbReference type="Pfam" id="PF07670">
    <property type="entry name" value="Gate"/>
    <property type="match status" value="2"/>
</dbReference>
<dbReference type="InterPro" id="IPR030389">
    <property type="entry name" value="G_FEOB_dom"/>
</dbReference>
<dbReference type="AlphaFoldDB" id="A0A1G6D8A0"/>
<keyword evidence="11 16" id="KW-0472">Membrane</keyword>
<keyword evidence="9" id="KW-0406">Ion transport</keyword>
<dbReference type="Gene3D" id="1.10.287.1770">
    <property type="match status" value="1"/>
</dbReference>
<dbReference type="RefSeq" id="WP_092120875.1">
    <property type="nucleotide sequence ID" value="NZ_FMXO01000010.1"/>
</dbReference>
<comment type="similarity">
    <text evidence="16">Belongs to the TRAFAC class TrmE-Era-EngA-EngB-Septin-like GTPase superfamily. FeoB GTPase (TC 9.A.8) family.</text>
</comment>
<feature type="transmembrane region" description="Helical" evidence="16">
    <location>
        <begin position="367"/>
        <end position="387"/>
    </location>
</feature>
<dbReference type="InterPro" id="IPR050860">
    <property type="entry name" value="FeoB_GTPase"/>
</dbReference>
<feature type="binding site" evidence="15">
    <location>
        <position position="25"/>
    </location>
    <ligand>
        <name>Mg(2+)</name>
        <dbReference type="ChEBI" id="CHEBI:18420"/>
        <label>2</label>
    </ligand>
</feature>
<evidence type="ECO:0000256" key="16">
    <source>
        <dbReference type="RuleBase" id="RU362098"/>
    </source>
</evidence>
<gene>
    <name evidence="18" type="ORF">SAMN05660653_02003</name>
</gene>
<dbReference type="Gene3D" id="3.40.50.300">
    <property type="entry name" value="P-loop containing nucleotide triphosphate hydrolases"/>
    <property type="match status" value="1"/>
</dbReference>
<dbReference type="GO" id="GO:0015093">
    <property type="term" value="F:ferrous iron transmembrane transporter activity"/>
    <property type="evidence" value="ECO:0007669"/>
    <property type="project" value="UniProtKB-UniRule"/>
</dbReference>
<evidence type="ECO:0000259" key="17">
    <source>
        <dbReference type="PROSITE" id="PS51711"/>
    </source>
</evidence>
<evidence type="ECO:0000256" key="7">
    <source>
        <dbReference type="ARBA" id="ARBA00022989"/>
    </source>
</evidence>
<dbReference type="CDD" id="cd01879">
    <property type="entry name" value="FeoB"/>
    <property type="match status" value="1"/>
</dbReference>
<keyword evidence="3" id="KW-1003">Cell membrane</keyword>
<feature type="binding site" evidence="14">
    <location>
        <begin position="120"/>
        <end position="123"/>
    </location>
    <ligand>
        <name>GTP</name>
        <dbReference type="ChEBI" id="CHEBI:37565"/>
        <label>1</label>
    </ligand>
</feature>
<dbReference type="InterPro" id="IPR041069">
    <property type="entry name" value="FeoB_Cyto"/>
</dbReference>
<evidence type="ECO:0000313" key="18">
    <source>
        <dbReference type="EMBL" id="SDB41414.1"/>
    </source>
</evidence>
<dbReference type="InterPro" id="IPR011640">
    <property type="entry name" value="Fe2_transport_prot_B_C"/>
</dbReference>
<feature type="transmembrane region" description="Helical" evidence="16">
    <location>
        <begin position="810"/>
        <end position="827"/>
    </location>
</feature>